<organism evidence="1 2">
    <name type="scientific">Desulfonema magnum</name>
    <dbReference type="NCBI Taxonomy" id="45655"/>
    <lineage>
        <taxon>Bacteria</taxon>
        <taxon>Pseudomonadati</taxon>
        <taxon>Thermodesulfobacteriota</taxon>
        <taxon>Desulfobacteria</taxon>
        <taxon>Desulfobacterales</taxon>
        <taxon>Desulfococcaceae</taxon>
        <taxon>Desulfonema</taxon>
    </lineage>
</organism>
<gene>
    <name evidence="1" type="ORF">dnm_044860</name>
</gene>
<dbReference type="EMBL" id="CP061800">
    <property type="protein sequence ID" value="QTA88440.1"/>
    <property type="molecule type" value="Genomic_DNA"/>
</dbReference>
<proteinExistence type="predicted"/>
<dbReference type="RefSeq" id="WP_207683205.1">
    <property type="nucleotide sequence ID" value="NZ_CP061800.1"/>
</dbReference>
<sequence>MDFESKLVPIMREGIDIIKMIFFKKLKAHLSQKYPDWEPAYIGKLSGAIINDLFGVVNTAEPFASFAKENKTHIEKEMKTIATEFEEMRIPLTDALRMQFLCDSQEGNDTPFILDRAKKFDILLVEREIPLPNHFLTMVRNLGDKFNLLHQLGTA</sequence>
<dbReference type="Proteomes" id="UP000663722">
    <property type="component" value="Chromosome"/>
</dbReference>
<evidence type="ECO:0000313" key="1">
    <source>
        <dbReference type="EMBL" id="QTA88440.1"/>
    </source>
</evidence>
<dbReference type="KEGG" id="dmm:dnm_044860"/>
<reference evidence="1" key="1">
    <citation type="journal article" date="2021" name="Microb. Physiol.">
        <title>Proteogenomic Insights into the Physiology of Marine, Sulfate-Reducing, Filamentous Desulfonema limicola and Desulfonema magnum.</title>
        <authorList>
            <person name="Schnaars V."/>
            <person name="Wohlbrand L."/>
            <person name="Scheve S."/>
            <person name="Hinrichs C."/>
            <person name="Reinhardt R."/>
            <person name="Rabus R."/>
        </authorList>
    </citation>
    <scope>NUCLEOTIDE SEQUENCE</scope>
    <source>
        <strain evidence="1">4be13</strain>
    </source>
</reference>
<evidence type="ECO:0000313" key="2">
    <source>
        <dbReference type="Proteomes" id="UP000663722"/>
    </source>
</evidence>
<dbReference type="AlphaFoldDB" id="A0A975GP56"/>
<protein>
    <submittedName>
        <fullName evidence="1">Uncharacterized protein</fullName>
    </submittedName>
</protein>
<keyword evidence="2" id="KW-1185">Reference proteome</keyword>
<accession>A0A975GP56</accession>
<name>A0A975GP56_9BACT</name>